<organism evidence="6 7">
    <name type="scientific">Methylobacterium variabile</name>
    <dbReference type="NCBI Taxonomy" id="298794"/>
    <lineage>
        <taxon>Bacteria</taxon>
        <taxon>Pseudomonadati</taxon>
        <taxon>Pseudomonadota</taxon>
        <taxon>Alphaproteobacteria</taxon>
        <taxon>Hyphomicrobiales</taxon>
        <taxon>Methylobacteriaceae</taxon>
        <taxon>Methylobacterium</taxon>
    </lineage>
</organism>
<keyword evidence="7" id="KW-1185">Reference proteome</keyword>
<dbReference type="AlphaFoldDB" id="A0A0J6RUG5"/>
<evidence type="ECO:0000256" key="2">
    <source>
        <dbReference type="ARBA" id="ARBA00022729"/>
    </source>
</evidence>
<dbReference type="PANTHER" id="PTHR30483">
    <property type="entry name" value="LEUCINE-SPECIFIC-BINDING PROTEIN"/>
    <property type="match status" value="1"/>
</dbReference>
<name>A0A0J6RUG5_9HYPH</name>
<dbReference type="Pfam" id="PF13458">
    <property type="entry name" value="Peripla_BP_6"/>
    <property type="match status" value="1"/>
</dbReference>
<dbReference type="InterPro" id="IPR028082">
    <property type="entry name" value="Peripla_BP_I"/>
</dbReference>
<dbReference type="GO" id="GO:0006865">
    <property type="term" value="P:amino acid transport"/>
    <property type="evidence" value="ECO:0007669"/>
    <property type="project" value="UniProtKB-KW"/>
</dbReference>
<feature type="domain" description="Leucine-binding protein" evidence="5">
    <location>
        <begin position="33"/>
        <end position="116"/>
    </location>
</feature>
<dbReference type="InterPro" id="IPR051010">
    <property type="entry name" value="BCAA_transport"/>
</dbReference>
<evidence type="ECO:0000256" key="1">
    <source>
        <dbReference type="ARBA" id="ARBA00010062"/>
    </source>
</evidence>
<dbReference type="InterPro" id="IPR028081">
    <property type="entry name" value="Leu-bd"/>
</dbReference>
<keyword evidence="2 4" id="KW-0732">Signal</keyword>
<comment type="caution">
    <text evidence="6">The sequence shown here is derived from an EMBL/GenBank/DDBJ whole genome shotgun (WGS) entry which is preliminary data.</text>
</comment>
<reference evidence="6 7" key="1">
    <citation type="submission" date="2015-03" db="EMBL/GenBank/DDBJ databases">
        <title>Genome sequencing of Methylobacterium variabile DSM 16961.</title>
        <authorList>
            <person name="Chaudhry V."/>
            <person name="Patil P.B."/>
        </authorList>
    </citation>
    <scope>NUCLEOTIDE SEQUENCE [LARGE SCALE GENOMIC DNA]</scope>
    <source>
        <strain evidence="6 7">DSM 16961</strain>
    </source>
</reference>
<feature type="signal peptide" evidence="4">
    <location>
        <begin position="1"/>
        <end position="22"/>
    </location>
</feature>
<keyword evidence="3" id="KW-0029">Amino-acid transport</keyword>
<protein>
    <recommendedName>
        <fullName evidence="5">Leucine-binding protein domain-containing protein</fullName>
    </recommendedName>
</protein>
<evidence type="ECO:0000259" key="5">
    <source>
        <dbReference type="Pfam" id="PF13458"/>
    </source>
</evidence>
<evidence type="ECO:0000313" key="6">
    <source>
        <dbReference type="EMBL" id="KMO24934.1"/>
    </source>
</evidence>
<sequence length="137" mass="14469">MRLAAMWRLTAMAVAIVCPFLAGTLDATAQSEPVRLGVLNDQSGPFADITGMGSVVAAQMAVEDFGCILLGRKVVGVAAYHQNKPDIGAAMPRRWRGEGGVQGMHGVTTTAVRWSVPSACAIKTRLLYTSHISKATL</sequence>
<accession>A0A0J6RUG5</accession>
<keyword evidence="3" id="KW-0813">Transport</keyword>
<dbReference type="PANTHER" id="PTHR30483:SF6">
    <property type="entry name" value="PERIPLASMIC BINDING PROTEIN OF ABC TRANSPORTER FOR NATURAL AMINO ACIDS"/>
    <property type="match status" value="1"/>
</dbReference>
<dbReference type="RefSeq" id="WP_048448792.1">
    <property type="nucleotide sequence ID" value="NZ_LABY01000562.1"/>
</dbReference>
<dbReference type="Gene3D" id="3.40.50.2300">
    <property type="match status" value="1"/>
</dbReference>
<dbReference type="EMBL" id="LABY01000562">
    <property type="protein sequence ID" value="KMO24934.1"/>
    <property type="molecule type" value="Genomic_DNA"/>
</dbReference>
<gene>
    <name evidence="6" type="ORF">VQ02_34565</name>
</gene>
<evidence type="ECO:0000256" key="3">
    <source>
        <dbReference type="ARBA" id="ARBA00022970"/>
    </source>
</evidence>
<feature type="non-terminal residue" evidence="6">
    <location>
        <position position="137"/>
    </location>
</feature>
<feature type="chain" id="PRO_5005280579" description="Leucine-binding protein domain-containing protein" evidence="4">
    <location>
        <begin position="23"/>
        <end position="137"/>
    </location>
</feature>
<proteinExistence type="inferred from homology"/>
<comment type="similarity">
    <text evidence="1">Belongs to the leucine-binding protein family.</text>
</comment>
<evidence type="ECO:0000256" key="4">
    <source>
        <dbReference type="SAM" id="SignalP"/>
    </source>
</evidence>
<dbReference type="Proteomes" id="UP000035955">
    <property type="component" value="Unassembled WGS sequence"/>
</dbReference>
<evidence type="ECO:0000313" key="7">
    <source>
        <dbReference type="Proteomes" id="UP000035955"/>
    </source>
</evidence>
<dbReference type="SUPFAM" id="SSF53822">
    <property type="entry name" value="Periplasmic binding protein-like I"/>
    <property type="match status" value="1"/>
</dbReference>